<protein>
    <submittedName>
        <fullName evidence="1">Uncharacterized protein</fullName>
    </submittedName>
</protein>
<sequence length="99" mass="11793">CSPSFVHNRLHDRLSTLHHPICSLYVLPHIFNQHIFDTTRTTHHVRYRCRIEDVVQQRRCLRYLHGLRRLLDRSQVASAAQHCWALQLQQTCEARCPLL</sequence>
<dbReference type="AlphaFoldDB" id="N1PFS9"/>
<organism evidence="1 2">
    <name type="scientific">Dothistroma septosporum (strain NZE10 / CBS 128990)</name>
    <name type="common">Red band needle blight fungus</name>
    <name type="synonym">Mycosphaerella pini</name>
    <dbReference type="NCBI Taxonomy" id="675120"/>
    <lineage>
        <taxon>Eukaryota</taxon>
        <taxon>Fungi</taxon>
        <taxon>Dikarya</taxon>
        <taxon>Ascomycota</taxon>
        <taxon>Pezizomycotina</taxon>
        <taxon>Dothideomycetes</taxon>
        <taxon>Dothideomycetidae</taxon>
        <taxon>Mycosphaerellales</taxon>
        <taxon>Mycosphaerellaceae</taxon>
        <taxon>Dothistroma</taxon>
    </lineage>
</organism>
<name>N1PFS9_DOTSN</name>
<dbReference type="EMBL" id="KB446542">
    <property type="protein sequence ID" value="EME41192.1"/>
    <property type="molecule type" value="Genomic_DNA"/>
</dbReference>
<evidence type="ECO:0000313" key="1">
    <source>
        <dbReference type="EMBL" id="EME41192.1"/>
    </source>
</evidence>
<reference evidence="2" key="1">
    <citation type="journal article" date="2012" name="PLoS Genet.">
        <title>The genomes of the fungal plant pathogens Cladosporium fulvum and Dothistroma septosporum reveal adaptation to different hosts and lifestyles but also signatures of common ancestry.</title>
        <authorList>
            <person name="de Wit P.J.G.M."/>
            <person name="van der Burgt A."/>
            <person name="Oekmen B."/>
            <person name="Stergiopoulos I."/>
            <person name="Abd-Elsalam K.A."/>
            <person name="Aerts A.L."/>
            <person name="Bahkali A.H."/>
            <person name="Beenen H.G."/>
            <person name="Chettri P."/>
            <person name="Cox M.P."/>
            <person name="Datema E."/>
            <person name="de Vries R.P."/>
            <person name="Dhillon B."/>
            <person name="Ganley A.R."/>
            <person name="Griffiths S.A."/>
            <person name="Guo Y."/>
            <person name="Hamelin R.C."/>
            <person name="Henrissat B."/>
            <person name="Kabir M.S."/>
            <person name="Jashni M.K."/>
            <person name="Kema G."/>
            <person name="Klaubauf S."/>
            <person name="Lapidus A."/>
            <person name="Levasseur A."/>
            <person name="Lindquist E."/>
            <person name="Mehrabi R."/>
            <person name="Ohm R.A."/>
            <person name="Owen T.J."/>
            <person name="Salamov A."/>
            <person name="Schwelm A."/>
            <person name="Schijlen E."/>
            <person name="Sun H."/>
            <person name="van den Burg H.A."/>
            <person name="van Ham R.C.H.J."/>
            <person name="Zhang S."/>
            <person name="Goodwin S.B."/>
            <person name="Grigoriev I.V."/>
            <person name="Collemare J."/>
            <person name="Bradshaw R.E."/>
        </authorList>
    </citation>
    <scope>NUCLEOTIDE SEQUENCE [LARGE SCALE GENOMIC DNA]</scope>
    <source>
        <strain evidence="2">NZE10 / CBS 128990</strain>
    </source>
</reference>
<keyword evidence="2" id="KW-1185">Reference proteome</keyword>
<gene>
    <name evidence="1" type="ORF">DOTSEDRAFT_73575</name>
</gene>
<feature type="non-terminal residue" evidence="1">
    <location>
        <position position="1"/>
    </location>
</feature>
<evidence type="ECO:0000313" key="2">
    <source>
        <dbReference type="Proteomes" id="UP000016933"/>
    </source>
</evidence>
<dbReference type="HOGENOM" id="CLU_2326298_0_0_1"/>
<proteinExistence type="predicted"/>
<reference evidence="1 2" key="2">
    <citation type="journal article" date="2012" name="PLoS Pathog.">
        <title>Diverse lifestyles and strategies of plant pathogenesis encoded in the genomes of eighteen Dothideomycetes fungi.</title>
        <authorList>
            <person name="Ohm R.A."/>
            <person name="Feau N."/>
            <person name="Henrissat B."/>
            <person name="Schoch C.L."/>
            <person name="Horwitz B.A."/>
            <person name="Barry K.W."/>
            <person name="Condon B.J."/>
            <person name="Copeland A.C."/>
            <person name="Dhillon B."/>
            <person name="Glaser F."/>
            <person name="Hesse C.N."/>
            <person name="Kosti I."/>
            <person name="LaButti K."/>
            <person name="Lindquist E.A."/>
            <person name="Lucas S."/>
            <person name="Salamov A.A."/>
            <person name="Bradshaw R.E."/>
            <person name="Ciuffetti L."/>
            <person name="Hamelin R.C."/>
            <person name="Kema G.H.J."/>
            <person name="Lawrence C."/>
            <person name="Scott J.A."/>
            <person name="Spatafora J.W."/>
            <person name="Turgeon B.G."/>
            <person name="de Wit P.J.G.M."/>
            <person name="Zhong S."/>
            <person name="Goodwin S.B."/>
            <person name="Grigoriev I.V."/>
        </authorList>
    </citation>
    <scope>NUCLEOTIDE SEQUENCE [LARGE SCALE GENOMIC DNA]</scope>
    <source>
        <strain evidence="2">NZE10 / CBS 128990</strain>
    </source>
</reference>
<dbReference type="Proteomes" id="UP000016933">
    <property type="component" value="Unassembled WGS sequence"/>
</dbReference>
<accession>N1PFS9</accession>